<keyword evidence="3" id="KW-1185">Reference proteome</keyword>
<feature type="compositionally biased region" description="Basic and acidic residues" evidence="1">
    <location>
        <begin position="83"/>
        <end position="93"/>
    </location>
</feature>
<reference evidence="2 3" key="1">
    <citation type="submission" date="2024-03" db="EMBL/GenBank/DDBJ databases">
        <title>Draft genome sequence of Pseudonocardia nematodicida JCM 31783.</title>
        <authorList>
            <person name="Butdee W."/>
            <person name="Duangmal K."/>
        </authorList>
    </citation>
    <scope>NUCLEOTIDE SEQUENCE [LARGE SCALE GENOMIC DNA]</scope>
    <source>
        <strain evidence="2 3">JCM 31783</strain>
    </source>
</reference>
<name>A0ABV1KJE0_9PSEU</name>
<proteinExistence type="predicted"/>
<comment type="caution">
    <text evidence="2">The sequence shown here is derived from an EMBL/GenBank/DDBJ whole genome shotgun (WGS) entry which is preliminary data.</text>
</comment>
<feature type="region of interest" description="Disordered" evidence="1">
    <location>
        <begin position="76"/>
        <end position="110"/>
    </location>
</feature>
<organism evidence="2 3">
    <name type="scientific">Pseudonocardia nematodicida</name>
    <dbReference type="NCBI Taxonomy" id="1206997"/>
    <lineage>
        <taxon>Bacteria</taxon>
        <taxon>Bacillati</taxon>
        <taxon>Actinomycetota</taxon>
        <taxon>Actinomycetes</taxon>
        <taxon>Pseudonocardiales</taxon>
        <taxon>Pseudonocardiaceae</taxon>
        <taxon>Pseudonocardia</taxon>
    </lineage>
</organism>
<sequence length="189" mass="19262">MRRLALLVLLAGVLAVPLALLAPALWPGTPSPVAVLTSADRAAIGDPGIDRGTDPPPPATPASSAEAVTRAYLTAAHASGPEDAGRTRRDGVAHTEPGSPAALGVPVPDPPAAGARRVAVVESLEPAASDPARGRTSFVATVRTSTAAPGDAPHTVRWRTRVVLHRDTGGRWLVATDSPITPDTPDVDD</sequence>
<dbReference type="EMBL" id="JBEDNQ010000015">
    <property type="protein sequence ID" value="MEQ3554567.1"/>
    <property type="molecule type" value="Genomic_DNA"/>
</dbReference>
<dbReference type="Proteomes" id="UP001494902">
    <property type="component" value="Unassembled WGS sequence"/>
</dbReference>
<evidence type="ECO:0000313" key="2">
    <source>
        <dbReference type="EMBL" id="MEQ3554567.1"/>
    </source>
</evidence>
<evidence type="ECO:0000256" key="1">
    <source>
        <dbReference type="SAM" id="MobiDB-lite"/>
    </source>
</evidence>
<protein>
    <recommendedName>
        <fullName evidence="4">Mce-associated membrane protein</fullName>
    </recommendedName>
</protein>
<gene>
    <name evidence="2" type="ORF">WIS52_29210</name>
</gene>
<evidence type="ECO:0008006" key="4">
    <source>
        <dbReference type="Google" id="ProtNLM"/>
    </source>
</evidence>
<feature type="compositionally biased region" description="Low complexity" evidence="1">
    <location>
        <begin position="100"/>
        <end position="110"/>
    </location>
</feature>
<dbReference type="RefSeq" id="WP_349301640.1">
    <property type="nucleotide sequence ID" value="NZ_JBEDNQ010000015.1"/>
</dbReference>
<accession>A0ABV1KJE0</accession>
<evidence type="ECO:0000313" key="3">
    <source>
        <dbReference type="Proteomes" id="UP001494902"/>
    </source>
</evidence>